<dbReference type="EMBL" id="UINC01001884">
    <property type="protein sequence ID" value="SUZ90320.1"/>
    <property type="molecule type" value="Genomic_DNA"/>
</dbReference>
<feature type="region of interest" description="Disordered" evidence="1">
    <location>
        <begin position="86"/>
        <end position="112"/>
    </location>
</feature>
<proteinExistence type="predicted"/>
<evidence type="ECO:0000313" key="2">
    <source>
        <dbReference type="EMBL" id="SUZ90320.1"/>
    </source>
</evidence>
<sequence length="112" mass="12007">MNSEAQPTFTCKVCANVLAPRFLPPTPPSCPSCGADTMPNQAAIEAELTVFCPSCHTKNNVYEHDNCTNCGAAWGNWSGSEAVEQSPESAIENNRVLYTSSRGPEGGTTPRW</sequence>
<dbReference type="AlphaFoldDB" id="A0A381RF42"/>
<protein>
    <recommendedName>
        <fullName evidence="3">DZANK-type domain-containing protein</fullName>
    </recommendedName>
</protein>
<organism evidence="2">
    <name type="scientific">marine metagenome</name>
    <dbReference type="NCBI Taxonomy" id="408172"/>
    <lineage>
        <taxon>unclassified sequences</taxon>
        <taxon>metagenomes</taxon>
        <taxon>ecological metagenomes</taxon>
    </lineage>
</organism>
<accession>A0A381RF42</accession>
<name>A0A381RF42_9ZZZZ</name>
<gene>
    <name evidence="2" type="ORF">METZ01_LOCUS43174</name>
</gene>
<evidence type="ECO:0008006" key="3">
    <source>
        <dbReference type="Google" id="ProtNLM"/>
    </source>
</evidence>
<feature type="compositionally biased region" description="Polar residues" evidence="1">
    <location>
        <begin position="86"/>
        <end position="102"/>
    </location>
</feature>
<reference evidence="2" key="1">
    <citation type="submission" date="2018-05" db="EMBL/GenBank/DDBJ databases">
        <authorList>
            <person name="Lanie J.A."/>
            <person name="Ng W.-L."/>
            <person name="Kazmierczak K.M."/>
            <person name="Andrzejewski T.M."/>
            <person name="Davidsen T.M."/>
            <person name="Wayne K.J."/>
            <person name="Tettelin H."/>
            <person name="Glass J.I."/>
            <person name="Rusch D."/>
            <person name="Podicherti R."/>
            <person name="Tsui H.-C.T."/>
            <person name="Winkler M.E."/>
        </authorList>
    </citation>
    <scope>NUCLEOTIDE SEQUENCE</scope>
</reference>
<evidence type="ECO:0000256" key="1">
    <source>
        <dbReference type="SAM" id="MobiDB-lite"/>
    </source>
</evidence>